<feature type="transmembrane region" description="Helical" evidence="1">
    <location>
        <begin position="36"/>
        <end position="55"/>
    </location>
</feature>
<feature type="transmembrane region" description="Helical" evidence="1">
    <location>
        <begin position="111"/>
        <end position="129"/>
    </location>
</feature>
<protein>
    <submittedName>
        <fullName evidence="2">Uncharacterized protein</fullName>
    </submittedName>
</protein>
<feature type="transmembrane region" description="Helical" evidence="1">
    <location>
        <begin position="82"/>
        <end position="105"/>
    </location>
</feature>
<accession>A0A3D8TQA3</accession>
<evidence type="ECO:0000313" key="3">
    <source>
        <dbReference type="Proteomes" id="UP000257055"/>
    </source>
</evidence>
<gene>
    <name evidence="2" type="ORF">UR08_07325</name>
</gene>
<comment type="caution">
    <text evidence="2">The sequence shown here is derived from an EMBL/GenBank/DDBJ whole genome shotgun (WGS) entry which is preliminary data.</text>
</comment>
<name>A0A3D8TQA3_9LIST</name>
<keyword evidence="1" id="KW-1133">Transmembrane helix</keyword>
<dbReference type="EMBL" id="LARY01000002">
    <property type="protein sequence ID" value="RDX00784.1"/>
    <property type="molecule type" value="Genomic_DNA"/>
</dbReference>
<dbReference type="RefSeq" id="WP_115753026.1">
    <property type="nucleotide sequence ID" value="NZ_LARY01000002.1"/>
</dbReference>
<reference evidence="3" key="1">
    <citation type="submission" date="2015-04" db="EMBL/GenBank/DDBJ databases">
        <authorList>
            <person name="Schardt J."/>
            <person name="Mueller-Herbst S."/>
            <person name="Scherer S."/>
            <person name="Huptas C."/>
        </authorList>
    </citation>
    <scope>NUCLEOTIDE SEQUENCE [LARGE SCALE GENOMIC DNA]</scope>
    <source>
        <strain evidence="3">Kiel-L1</strain>
    </source>
</reference>
<keyword evidence="1" id="KW-0472">Membrane</keyword>
<dbReference type="Proteomes" id="UP000257055">
    <property type="component" value="Unassembled WGS sequence"/>
</dbReference>
<evidence type="ECO:0000313" key="2">
    <source>
        <dbReference type="EMBL" id="RDX00784.1"/>
    </source>
</evidence>
<evidence type="ECO:0000256" key="1">
    <source>
        <dbReference type="SAM" id="Phobius"/>
    </source>
</evidence>
<organism evidence="2 3">
    <name type="scientific">Listeria kieliensis</name>
    <dbReference type="NCBI Taxonomy" id="1621700"/>
    <lineage>
        <taxon>Bacteria</taxon>
        <taxon>Bacillati</taxon>
        <taxon>Bacillota</taxon>
        <taxon>Bacilli</taxon>
        <taxon>Bacillales</taxon>
        <taxon>Listeriaceae</taxon>
        <taxon>Listeria</taxon>
    </lineage>
</organism>
<keyword evidence="1" id="KW-0812">Transmembrane</keyword>
<proteinExistence type="predicted"/>
<keyword evidence="3" id="KW-1185">Reference proteome</keyword>
<dbReference type="AlphaFoldDB" id="A0A3D8TQA3"/>
<sequence>MRKYWKNGGLFFLFLVYGFALALIMGGRIITWRQLLSQSVTVLLTIIGAVLLFLLKKEDTGQQGSQFNHHYREERNAFSYRFFTIVFFIFVPLLILILNLGGTFMIQTKTIARFLFVAFLVFLFFIYYLKKQKGA</sequence>